<evidence type="ECO:0000313" key="3">
    <source>
        <dbReference type="Proteomes" id="UP000694552"/>
    </source>
</evidence>
<dbReference type="Proteomes" id="UP000694552">
    <property type="component" value="Unplaced"/>
</dbReference>
<sequence>AGTHVLVPPTPHTPPALSPSDYSQELDEQGRTSFKCCFFENQALLHLFKASSEKESANKAPKSCYFLQGWDGRAGAGLPAPGRGTVTPSLPVAAGQAEGAGHLPGSLPAHTAVAVMAKNGGHQSHPGTCKSEGEISIFAFIFMSLKQSLFFSACPFRC</sequence>
<evidence type="ECO:0000313" key="2">
    <source>
        <dbReference type="Ensembl" id="ENSOSUP00000016922.1"/>
    </source>
</evidence>
<dbReference type="Ensembl" id="ENSOSUT00000017496.1">
    <property type="protein sequence ID" value="ENSOSUP00000016922.1"/>
    <property type="gene ID" value="ENSOSUG00000012052.1"/>
</dbReference>
<evidence type="ECO:0000256" key="1">
    <source>
        <dbReference type="SAM" id="MobiDB-lite"/>
    </source>
</evidence>
<feature type="compositionally biased region" description="Pro residues" evidence="1">
    <location>
        <begin position="8"/>
        <end position="17"/>
    </location>
</feature>
<reference evidence="2" key="2">
    <citation type="submission" date="2025-09" db="UniProtKB">
        <authorList>
            <consortium name="Ensembl"/>
        </authorList>
    </citation>
    <scope>IDENTIFICATION</scope>
</reference>
<organism evidence="2 3">
    <name type="scientific">Otus sunia</name>
    <name type="common">Oriental scops-owl</name>
    <dbReference type="NCBI Taxonomy" id="257818"/>
    <lineage>
        <taxon>Eukaryota</taxon>
        <taxon>Metazoa</taxon>
        <taxon>Chordata</taxon>
        <taxon>Craniata</taxon>
        <taxon>Vertebrata</taxon>
        <taxon>Euteleostomi</taxon>
        <taxon>Archelosauria</taxon>
        <taxon>Archosauria</taxon>
        <taxon>Dinosauria</taxon>
        <taxon>Saurischia</taxon>
        <taxon>Theropoda</taxon>
        <taxon>Coelurosauria</taxon>
        <taxon>Aves</taxon>
        <taxon>Neognathae</taxon>
        <taxon>Neoaves</taxon>
        <taxon>Telluraves</taxon>
        <taxon>Strigiformes</taxon>
        <taxon>Strigidae</taxon>
        <taxon>Otus</taxon>
    </lineage>
</organism>
<feature type="region of interest" description="Disordered" evidence="1">
    <location>
        <begin position="1"/>
        <end position="25"/>
    </location>
</feature>
<name>A0A8C8BBB1_9STRI</name>
<accession>A0A8C8BBB1</accession>
<reference evidence="2" key="1">
    <citation type="submission" date="2025-08" db="UniProtKB">
        <authorList>
            <consortium name="Ensembl"/>
        </authorList>
    </citation>
    <scope>IDENTIFICATION</scope>
</reference>
<dbReference type="AlphaFoldDB" id="A0A8C8BBB1"/>
<proteinExistence type="predicted"/>
<protein>
    <submittedName>
        <fullName evidence="2">Uncharacterized protein</fullName>
    </submittedName>
</protein>
<keyword evidence="3" id="KW-1185">Reference proteome</keyword>